<dbReference type="RefSeq" id="WP_344773749.1">
    <property type="nucleotide sequence ID" value="NZ_BAABAH010000003.1"/>
</dbReference>
<feature type="chain" id="PRO_5046774991" description="VWFA domain-containing protein" evidence="7">
    <location>
        <begin position="23"/>
        <end position="642"/>
    </location>
</feature>
<evidence type="ECO:0000256" key="3">
    <source>
        <dbReference type="ARBA" id="ARBA00022692"/>
    </source>
</evidence>
<sequence>MRRAARALAAAVALLAPLALGAAPSAAAPDGGASVAHVESSGGKIRVLVSVPPGTEVDLGGVSASLEGDHLDSTATPAGTGGVVDRTAVLAIDTSSSMARGGRFDAAKAAALAYLSAVPSDVEVGIVTFDSEVTTALAPTTDRGAAEDVVKGLDLSKGTLLYDGVDAAVTAAGDSGQRSILVLSDGADTGSSASIDDVASTIDDADALVDVVSLGQTGSALDALRSMTDAGHGSVIDSSGDALTQAFAHEADILASQILVTAPLPDGFDASEATISIRLPAGDRTLVATALAQINRSSAPDASSTQVAVPDSGSGGWDVPSWVLYAATAALAVGLIGVAVLLVPGPPAPMSIADRVAAYSRVTRPDAAQTEPSSEPVLDQAKAAAADILERHSGLNERLTRRLGAAGSEFKPSEWLLVHIGVMAGFALLGLLFGGGSVIMGLIFLVLGAFAPPLYLTFRAARRRKQFQDSLPEVLQLISGALSAGLSLAQAVDTVTREGPEPIASEFKRVLVEARIGVDLEDSFEGVAERFDSRDFAWAVMAIRIQRQVGGNLAELLTTVAATMRERQSLRRHVRGLSAEGRLSAYLLCSLPPLFAIYLFMTNRKFLDPLMHDPRGWALDGFGILWMGIGTFLMFRIVKVDL</sequence>
<feature type="transmembrane region" description="Helical" evidence="6">
    <location>
        <begin position="439"/>
        <end position="458"/>
    </location>
</feature>
<feature type="transmembrane region" description="Helical" evidence="6">
    <location>
        <begin position="583"/>
        <end position="601"/>
    </location>
</feature>
<dbReference type="InterPro" id="IPR042094">
    <property type="entry name" value="T2SS_GspF_sf"/>
</dbReference>
<feature type="domain" description="VWFA" evidence="8">
    <location>
        <begin position="87"/>
        <end position="258"/>
    </location>
</feature>
<keyword evidence="10" id="KW-1185">Reference proteome</keyword>
<evidence type="ECO:0000256" key="4">
    <source>
        <dbReference type="ARBA" id="ARBA00022989"/>
    </source>
</evidence>
<evidence type="ECO:0000313" key="10">
    <source>
        <dbReference type="Proteomes" id="UP001501821"/>
    </source>
</evidence>
<keyword evidence="5 6" id="KW-0472">Membrane</keyword>
<dbReference type="SMART" id="SM00327">
    <property type="entry name" value="VWA"/>
    <property type="match status" value="1"/>
</dbReference>
<proteinExistence type="predicted"/>
<dbReference type="InterPro" id="IPR018076">
    <property type="entry name" value="T2SS_GspF_dom"/>
</dbReference>
<dbReference type="Proteomes" id="UP001501821">
    <property type="component" value="Unassembled WGS sequence"/>
</dbReference>
<reference evidence="10" key="1">
    <citation type="journal article" date="2019" name="Int. J. Syst. Evol. Microbiol.">
        <title>The Global Catalogue of Microorganisms (GCM) 10K type strain sequencing project: providing services to taxonomists for standard genome sequencing and annotation.</title>
        <authorList>
            <consortium name="The Broad Institute Genomics Platform"/>
            <consortium name="The Broad Institute Genome Sequencing Center for Infectious Disease"/>
            <person name="Wu L."/>
            <person name="Ma J."/>
        </authorList>
    </citation>
    <scope>NUCLEOTIDE SEQUENCE [LARGE SCALE GENOMIC DNA]</scope>
    <source>
        <strain evidence="10">JCM 16953</strain>
    </source>
</reference>
<keyword evidence="7" id="KW-0732">Signal</keyword>
<comment type="caution">
    <text evidence="9">The sequence shown here is derived from an EMBL/GenBank/DDBJ whole genome shotgun (WGS) entry which is preliminary data.</text>
</comment>
<feature type="transmembrane region" description="Helical" evidence="6">
    <location>
        <begin position="322"/>
        <end position="343"/>
    </location>
</feature>
<feature type="signal peptide" evidence="7">
    <location>
        <begin position="1"/>
        <end position="22"/>
    </location>
</feature>
<dbReference type="PANTHER" id="PTHR35007:SF1">
    <property type="entry name" value="PILUS ASSEMBLY PROTEIN"/>
    <property type="match status" value="1"/>
</dbReference>
<evidence type="ECO:0000313" key="9">
    <source>
        <dbReference type="EMBL" id="GAA3812963.1"/>
    </source>
</evidence>
<evidence type="ECO:0000256" key="2">
    <source>
        <dbReference type="ARBA" id="ARBA00022475"/>
    </source>
</evidence>
<dbReference type="CDD" id="cd00198">
    <property type="entry name" value="vWFA"/>
    <property type="match status" value="1"/>
</dbReference>
<keyword evidence="4 6" id="KW-1133">Transmembrane helix</keyword>
<dbReference type="Gene3D" id="3.40.50.410">
    <property type="entry name" value="von Willebrand factor, type A domain"/>
    <property type="match status" value="1"/>
</dbReference>
<evidence type="ECO:0000256" key="7">
    <source>
        <dbReference type="SAM" id="SignalP"/>
    </source>
</evidence>
<dbReference type="PANTHER" id="PTHR35007">
    <property type="entry name" value="INTEGRAL MEMBRANE PROTEIN-RELATED"/>
    <property type="match status" value="1"/>
</dbReference>
<dbReference type="Pfam" id="PF00482">
    <property type="entry name" value="T2SSF"/>
    <property type="match status" value="1"/>
</dbReference>
<evidence type="ECO:0000256" key="6">
    <source>
        <dbReference type="SAM" id="Phobius"/>
    </source>
</evidence>
<protein>
    <recommendedName>
        <fullName evidence="8">VWFA domain-containing protein</fullName>
    </recommendedName>
</protein>
<dbReference type="InterPro" id="IPR002035">
    <property type="entry name" value="VWF_A"/>
</dbReference>
<comment type="subcellular location">
    <subcellularLocation>
        <location evidence="1">Cell membrane</location>
        <topology evidence="1">Multi-pass membrane protein</topology>
    </subcellularLocation>
</comment>
<dbReference type="EMBL" id="BAABAH010000003">
    <property type="protein sequence ID" value="GAA3812963.1"/>
    <property type="molecule type" value="Genomic_DNA"/>
</dbReference>
<evidence type="ECO:0000259" key="8">
    <source>
        <dbReference type="PROSITE" id="PS50234"/>
    </source>
</evidence>
<dbReference type="InterPro" id="IPR036465">
    <property type="entry name" value="vWFA_dom_sf"/>
</dbReference>
<dbReference type="PROSITE" id="PS50234">
    <property type="entry name" value="VWFA"/>
    <property type="match status" value="1"/>
</dbReference>
<keyword evidence="3 6" id="KW-0812">Transmembrane</keyword>
<feature type="transmembrane region" description="Helical" evidence="6">
    <location>
        <begin position="415"/>
        <end position="433"/>
    </location>
</feature>
<organism evidence="9 10">
    <name type="scientific">Nocardioides panacisoli</name>
    <dbReference type="NCBI Taxonomy" id="627624"/>
    <lineage>
        <taxon>Bacteria</taxon>
        <taxon>Bacillati</taxon>
        <taxon>Actinomycetota</taxon>
        <taxon>Actinomycetes</taxon>
        <taxon>Propionibacteriales</taxon>
        <taxon>Nocardioidaceae</taxon>
        <taxon>Nocardioides</taxon>
    </lineage>
</organism>
<gene>
    <name evidence="9" type="ORF">GCM10022242_14270</name>
</gene>
<accession>A0ABP7I9M1</accession>
<evidence type="ECO:0000256" key="5">
    <source>
        <dbReference type="ARBA" id="ARBA00023136"/>
    </source>
</evidence>
<dbReference type="Pfam" id="PF13519">
    <property type="entry name" value="VWA_2"/>
    <property type="match status" value="1"/>
</dbReference>
<evidence type="ECO:0000256" key="1">
    <source>
        <dbReference type="ARBA" id="ARBA00004651"/>
    </source>
</evidence>
<feature type="transmembrane region" description="Helical" evidence="6">
    <location>
        <begin position="621"/>
        <end position="638"/>
    </location>
</feature>
<keyword evidence="2" id="KW-1003">Cell membrane</keyword>
<dbReference type="Gene3D" id="1.20.81.30">
    <property type="entry name" value="Type II secretion system (T2SS), domain F"/>
    <property type="match status" value="1"/>
</dbReference>
<dbReference type="SUPFAM" id="SSF53300">
    <property type="entry name" value="vWA-like"/>
    <property type="match status" value="1"/>
</dbReference>
<name>A0ABP7I9M1_9ACTN</name>